<dbReference type="RefSeq" id="WP_058568534.1">
    <property type="nucleotide sequence ID" value="NZ_LOPW02000022.1"/>
</dbReference>
<reference evidence="1" key="1">
    <citation type="submission" date="2017-08" db="EMBL/GenBank/DDBJ databases">
        <title>Haloferax marisrubri sp. nov., isolated from the Discovery deep brine-seawater interface in the Red Sea.</title>
        <authorList>
            <person name="Zhang G."/>
            <person name="Stingl U."/>
        </authorList>
    </citation>
    <scope>NUCLEOTIDE SEQUENCE [LARGE SCALE GENOMIC DNA]</scope>
    <source>
        <strain evidence="1">SB3</strain>
    </source>
</reference>
<accession>A0A2P4NKR9</accession>
<keyword evidence="2" id="KW-1185">Reference proteome</keyword>
<dbReference type="Proteomes" id="UP000053621">
    <property type="component" value="Unassembled WGS sequence"/>
</dbReference>
<dbReference type="InterPro" id="IPR055687">
    <property type="entry name" value="DUF7263"/>
</dbReference>
<comment type="caution">
    <text evidence="1">The sequence shown here is derived from an EMBL/GenBank/DDBJ whole genome shotgun (WGS) entry which is preliminary data.</text>
</comment>
<dbReference type="Pfam" id="PF23924">
    <property type="entry name" value="DUF7263"/>
    <property type="match status" value="1"/>
</dbReference>
<proteinExistence type="predicted"/>
<gene>
    <name evidence="1" type="ORF">AUR65_018225</name>
</gene>
<dbReference type="EMBL" id="LOPW02000022">
    <property type="protein sequence ID" value="POG53718.1"/>
    <property type="molecule type" value="Genomic_DNA"/>
</dbReference>
<organism evidence="1 2">
    <name type="scientific">Haloferax marisrubri</name>
    <dbReference type="NCBI Taxonomy" id="1544719"/>
    <lineage>
        <taxon>Archaea</taxon>
        <taxon>Methanobacteriati</taxon>
        <taxon>Methanobacteriota</taxon>
        <taxon>Stenosarchaea group</taxon>
        <taxon>Halobacteria</taxon>
        <taxon>Halobacteriales</taxon>
        <taxon>Haloferacaceae</taxon>
        <taxon>Haloferax</taxon>
    </lineage>
</organism>
<dbReference type="AlphaFoldDB" id="A0A2P4NKR9"/>
<protein>
    <submittedName>
        <fullName evidence="1">Uncharacterized protein</fullName>
    </submittedName>
</protein>
<sequence length="233" mass="23984">MSSRTRATARAQTTLAGLAVALVLVTAVTVGAVAAADRVLADAAGESLEQHRAERAADALVTDSPLVSSDDGSDAIDLALANDTNATALAAAVPSLRDAAFRVRVDGRTIAERGDPSGGHTVGRGALAVSRRSVGATIDLSEETTATLDGRTNRVRLDVNPGANTTIRTIRVDDRVVLHRPTGIEGERVVEVSSRSDPLIRVETAESDPSGSVDASATALDSTVVRLEVTVDA</sequence>
<dbReference type="OrthoDB" id="270259at2157"/>
<evidence type="ECO:0000313" key="2">
    <source>
        <dbReference type="Proteomes" id="UP000053621"/>
    </source>
</evidence>
<name>A0A2P4NKR9_9EURY</name>
<evidence type="ECO:0000313" key="1">
    <source>
        <dbReference type="EMBL" id="POG53718.1"/>
    </source>
</evidence>